<dbReference type="Proteomes" id="UP001268683">
    <property type="component" value="Chromosome"/>
</dbReference>
<dbReference type="KEGG" id="tmk:QGN29_04965"/>
<sequence length="219" mass="25078">MRSILTLFMAVAFLLLSGCSEPKNTDAIHLPTVGTRAIIKQYSYEIIAEVTNVQDNLVKLDYFWHGEKAYSQKFYKGLLPVWSEEDGNIKELDFQESKVDEIFPLVTGNEVSFTATMTRLDDGLSQNISVTLSVLKETVMTITGEDHKVFMIDIARIGENDYSSYETIYYAPDSGMILKAVKRERNSQTFWRILKLEKPENDDRSTIRKRQRRSGTIAI</sequence>
<organism evidence="2 3">
    <name type="scientific">Temperatibacter marinus</name>
    <dbReference type="NCBI Taxonomy" id="1456591"/>
    <lineage>
        <taxon>Bacteria</taxon>
        <taxon>Pseudomonadati</taxon>
        <taxon>Pseudomonadota</taxon>
        <taxon>Alphaproteobacteria</taxon>
        <taxon>Kordiimonadales</taxon>
        <taxon>Temperatibacteraceae</taxon>
        <taxon>Temperatibacter</taxon>
    </lineage>
</organism>
<proteinExistence type="predicted"/>
<evidence type="ECO:0000256" key="1">
    <source>
        <dbReference type="SAM" id="SignalP"/>
    </source>
</evidence>
<gene>
    <name evidence="2" type="ORF">QGN29_04965</name>
</gene>
<dbReference type="PROSITE" id="PS51257">
    <property type="entry name" value="PROKAR_LIPOPROTEIN"/>
    <property type="match status" value="1"/>
</dbReference>
<dbReference type="EMBL" id="CP123872">
    <property type="protein sequence ID" value="WND03726.1"/>
    <property type="molecule type" value="Genomic_DNA"/>
</dbReference>
<accession>A0AA52HA01</accession>
<evidence type="ECO:0000313" key="3">
    <source>
        <dbReference type="Proteomes" id="UP001268683"/>
    </source>
</evidence>
<name>A0AA52HA01_9PROT</name>
<reference evidence="2" key="1">
    <citation type="submission" date="2023-04" db="EMBL/GenBank/DDBJ databases">
        <title>Complete genome sequence of Temperatibacter marinus.</title>
        <authorList>
            <person name="Rong J.-C."/>
            <person name="Yi M.-L."/>
            <person name="Zhao Q."/>
        </authorList>
    </citation>
    <scope>NUCLEOTIDE SEQUENCE</scope>
    <source>
        <strain evidence="2">NBRC 110045</strain>
    </source>
</reference>
<evidence type="ECO:0000313" key="2">
    <source>
        <dbReference type="EMBL" id="WND03726.1"/>
    </source>
</evidence>
<feature type="chain" id="PRO_5041265314" evidence="1">
    <location>
        <begin position="23"/>
        <end position="219"/>
    </location>
</feature>
<protein>
    <submittedName>
        <fullName evidence="2">Uncharacterized protein</fullName>
    </submittedName>
</protein>
<feature type="signal peptide" evidence="1">
    <location>
        <begin position="1"/>
        <end position="22"/>
    </location>
</feature>
<keyword evidence="1" id="KW-0732">Signal</keyword>
<dbReference type="AlphaFoldDB" id="A0AA52HA01"/>
<keyword evidence="3" id="KW-1185">Reference proteome</keyword>
<dbReference type="RefSeq" id="WP_310799580.1">
    <property type="nucleotide sequence ID" value="NZ_CP123872.1"/>
</dbReference>